<organism evidence="5 6">
    <name type="scientific">Cinchona calisaya</name>
    <dbReference type="NCBI Taxonomy" id="153742"/>
    <lineage>
        <taxon>Eukaryota</taxon>
        <taxon>Viridiplantae</taxon>
        <taxon>Streptophyta</taxon>
        <taxon>Embryophyta</taxon>
        <taxon>Tracheophyta</taxon>
        <taxon>Spermatophyta</taxon>
        <taxon>Magnoliopsida</taxon>
        <taxon>eudicotyledons</taxon>
        <taxon>Gunneridae</taxon>
        <taxon>Pentapetalae</taxon>
        <taxon>asterids</taxon>
        <taxon>lamiids</taxon>
        <taxon>Gentianales</taxon>
        <taxon>Rubiaceae</taxon>
        <taxon>Cinchonoideae</taxon>
        <taxon>Cinchoneae</taxon>
        <taxon>Cinchona</taxon>
    </lineage>
</organism>
<accession>A0ABD2ZR02</accession>
<protein>
    <recommendedName>
        <fullName evidence="4">Serpin domain-containing protein</fullName>
    </recommendedName>
</protein>
<gene>
    <name evidence="5" type="ORF">ACH5RR_018929</name>
</gene>
<dbReference type="InterPro" id="IPR023796">
    <property type="entry name" value="Serpin_dom"/>
</dbReference>
<dbReference type="SMART" id="SM00093">
    <property type="entry name" value="SERPIN"/>
    <property type="match status" value="1"/>
</dbReference>
<dbReference type="Gene3D" id="2.30.39.10">
    <property type="entry name" value="Alpha-1-antitrypsin, domain 1"/>
    <property type="match status" value="1"/>
</dbReference>
<dbReference type="SUPFAM" id="SSF56574">
    <property type="entry name" value="Serpins"/>
    <property type="match status" value="1"/>
</dbReference>
<sequence length="304" mass="35086">MVATGCSERTVEHLLSYIGCRDLNELKSMVSTMMSVTTTSSSSSSSGGDYYQGSGGPIRRRGNYYQGRGSNERNQFVGGEQHINGLIKAVIGPRNIYRDTGLILGNALYFKGVWDCESKFNPRRTTKRDFYLVNGAKIKVPFMTSSKSYLYGSFGDFKVLEIPYHSRFFMQFILPNKTDGLQDLLDKFKNNSPIISESSNQQNFQFKLCTARLTEFWIPKFKFSYSFEKIKFPFMQEEMELTEMLQHKPGDEKYTYISNVIHKAFKCNPYSTSQLVVHLFENQKLRHLWQTIHSCSISKKRHLD</sequence>
<name>A0ABD2ZR02_9GENT</name>
<dbReference type="Proteomes" id="UP001630127">
    <property type="component" value="Unassembled WGS sequence"/>
</dbReference>
<keyword evidence="6" id="KW-1185">Reference proteome</keyword>
<dbReference type="InterPro" id="IPR042178">
    <property type="entry name" value="Serpin_sf_1"/>
</dbReference>
<evidence type="ECO:0000256" key="1">
    <source>
        <dbReference type="ARBA" id="ARBA00009500"/>
    </source>
</evidence>
<feature type="domain" description="Serpin" evidence="4">
    <location>
        <begin position="1"/>
        <end position="300"/>
    </location>
</feature>
<dbReference type="EMBL" id="JBJUIK010000008">
    <property type="protein sequence ID" value="KAL3520780.1"/>
    <property type="molecule type" value="Genomic_DNA"/>
</dbReference>
<evidence type="ECO:0000259" key="4">
    <source>
        <dbReference type="SMART" id="SM00093"/>
    </source>
</evidence>
<dbReference type="Gene3D" id="3.30.497.10">
    <property type="entry name" value="Antithrombin, subunit I, domain 2"/>
    <property type="match status" value="1"/>
</dbReference>
<feature type="compositionally biased region" description="Low complexity" evidence="3">
    <location>
        <begin position="37"/>
        <end position="46"/>
    </location>
</feature>
<proteinExistence type="inferred from homology"/>
<dbReference type="PANTHER" id="PTHR11461:SF315">
    <property type="entry name" value="SERPIN-Z3-LIKE"/>
    <property type="match status" value="1"/>
</dbReference>
<evidence type="ECO:0000256" key="3">
    <source>
        <dbReference type="SAM" id="MobiDB-lite"/>
    </source>
</evidence>
<feature type="region of interest" description="Disordered" evidence="3">
    <location>
        <begin position="37"/>
        <end position="71"/>
    </location>
</feature>
<reference evidence="5 6" key="1">
    <citation type="submission" date="2024-11" db="EMBL/GenBank/DDBJ databases">
        <title>A near-complete genome assembly of Cinchona calisaya.</title>
        <authorList>
            <person name="Lian D.C."/>
            <person name="Zhao X.W."/>
            <person name="Wei L."/>
        </authorList>
    </citation>
    <scope>NUCLEOTIDE SEQUENCE [LARGE SCALE GENOMIC DNA]</scope>
    <source>
        <tissue evidence="5">Nenye</tissue>
    </source>
</reference>
<dbReference type="Pfam" id="PF00079">
    <property type="entry name" value="Serpin"/>
    <property type="match status" value="1"/>
</dbReference>
<dbReference type="PANTHER" id="PTHR11461">
    <property type="entry name" value="SERINE PROTEASE INHIBITOR, SERPIN"/>
    <property type="match status" value="1"/>
</dbReference>
<dbReference type="AlphaFoldDB" id="A0ABD2ZR02"/>
<evidence type="ECO:0000313" key="5">
    <source>
        <dbReference type="EMBL" id="KAL3520780.1"/>
    </source>
</evidence>
<dbReference type="InterPro" id="IPR000215">
    <property type="entry name" value="Serpin_fam"/>
</dbReference>
<dbReference type="InterPro" id="IPR036186">
    <property type="entry name" value="Serpin_sf"/>
</dbReference>
<comment type="caution">
    <text evidence="5">The sequence shown here is derived from an EMBL/GenBank/DDBJ whole genome shotgun (WGS) entry which is preliminary data.</text>
</comment>
<dbReference type="InterPro" id="IPR042185">
    <property type="entry name" value="Serpin_sf_2"/>
</dbReference>
<evidence type="ECO:0000313" key="6">
    <source>
        <dbReference type="Proteomes" id="UP001630127"/>
    </source>
</evidence>
<evidence type="ECO:0000256" key="2">
    <source>
        <dbReference type="RuleBase" id="RU000411"/>
    </source>
</evidence>
<comment type="similarity">
    <text evidence="1 2">Belongs to the serpin family.</text>
</comment>